<keyword evidence="7 13" id="KW-0732">Signal</keyword>
<dbReference type="FunFam" id="3.30.70.80:FF:000003">
    <property type="entry name" value="Subtilisin-like protease SBT1.9"/>
    <property type="match status" value="1"/>
</dbReference>
<dbReference type="CDD" id="cd04852">
    <property type="entry name" value="Peptidases_S8_3"/>
    <property type="match status" value="1"/>
</dbReference>
<dbReference type="FunFam" id="3.40.50.200:FF:000006">
    <property type="entry name" value="Subtilisin-like protease SBT1.5"/>
    <property type="match status" value="1"/>
</dbReference>
<dbReference type="PROSITE" id="PS00138">
    <property type="entry name" value="SUBTILASE_SER"/>
    <property type="match status" value="1"/>
</dbReference>
<evidence type="ECO:0000256" key="1">
    <source>
        <dbReference type="ARBA" id="ARBA00002076"/>
    </source>
</evidence>
<keyword evidence="9 12" id="KW-0720">Serine protease</keyword>
<evidence type="ECO:0000256" key="6">
    <source>
        <dbReference type="ARBA" id="ARBA00022670"/>
    </source>
</evidence>
<dbReference type="GO" id="GO:0009610">
    <property type="term" value="P:response to symbiotic fungus"/>
    <property type="evidence" value="ECO:0007669"/>
    <property type="project" value="UniProtKB-ARBA"/>
</dbReference>
<protein>
    <recommendedName>
        <fullName evidence="20">Subtilisin-like protease</fullName>
    </recommendedName>
</protein>
<comment type="subcellular location">
    <subcellularLocation>
        <location evidence="2">Secreted</location>
        <location evidence="2">Extracellular space</location>
        <location evidence="2">Apoplast</location>
    </subcellularLocation>
</comment>
<dbReference type="SUPFAM" id="SSF52743">
    <property type="entry name" value="Subtilisin-like"/>
    <property type="match status" value="1"/>
</dbReference>
<comment type="function">
    <text evidence="1">Required for arbuscular mycorrhiza (AM) development during AM symbiosis with AM fungi (e.g. Glomeromycota intraradices).</text>
</comment>
<dbReference type="Gene3D" id="3.40.50.200">
    <property type="entry name" value="Peptidase S8/S53 domain"/>
    <property type="match status" value="1"/>
</dbReference>
<evidence type="ECO:0000259" key="16">
    <source>
        <dbReference type="Pfam" id="PF05922"/>
    </source>
</evidence>
<evidence type="ECO:0000259" key="14">
    <source>
        <dbReference type="Pfam" id="PF00082"/>
    </source>
</evidence>
<feature type="chain" id="PRO_5012067426" description="Subtilisin-like protease" evidence="13">
    <location>
        <begin position="26"/>
        <end position="753"/>
    </location>
</feature>
<evidence type="ECO:0000313" key="18">
    <source>
        <dbReference type="EMBL" id="OAY46611.1"/>
    </source>
</evidence>
<accession>A0A2C9VLU6</accession>
<dbReference type="InterPro" id="IPR015500">
    <property type="entry name" value="Peptidase_S8_subtilisin-rel"/>
</dbReference>
<dbReference type="Gene3D" id="2.60.40.2310">
    <property type="match status" value="1"/>
</dbReference>
<feature type="domain" description="Peptidase S8/S53" evidence="14">
    <location>
        <begin position="130"/>
        <end position="574"/>
    </location>
</feature>
<dbReference type="InterPro" id="IPR045051">
    <property type="entry name" value="SBT"/>
</dbReference>
<dbReference type="PRINTS" id="PR00723">
    <property type="entry name" value="SUBTILISIN"/>
</dbReference>
<dbReference type="Gene3D" id="3.30.70.80">
    <property type="entry name" value="Peptidase S8 propeptide/proteinase inhibitor I9"/>
    <property type="match status" value="1"/>
</dbReference>
<feature type="domain" description="Inhibitor I9" evidence="16">
    <location>
        <begin position="28"/>
        <end position="98"/>
    </location>
</feature>
<evidence type="ECO:0000259" key="15">
    <source>
        <dbReference type="Pfam" id="PF02225"/>
    </source>
</evidence>
<evidence type="ECO:0000256" key="11">
    <source>
        <dbReference type="PIRSR" id="PIRSR615500-1"/>
    </source>
</evidence>
<name>A0A2C9VLU6_MANES</name>
<comment type="caution">
    <text evidence="18">The sequence shown here is derived from an EMBL/GenBank/DDBJ whole genome shotgun (WGS) entry which is preliminary data.</text>
</comment>
<evidence type="ECO:0000256" key="3">
    <source>
        <dbReference type="ARBA" id="ARBA00011073"/>
    </source>
</evidence>
<reference evidence="19" key="1">
    <citation type="journal article" date="2016" name="Nat. Biotechnol.">
        <title>Sequencing wild and cultivated cassava and related species reveals extensive interspecific hybridization and genetic diversity.</title>
        <authorList>
            <person name="Bredeson J.V."/>
            <person name="Lyons J.B."/>
            <person name="Prochnik S.E."/>
            <person name="Wu G.A."/>
            <person name="Ha C.M."/>
            <person name="Edsinger-Gonzales E."/>
            <person name="Grimwood J."/>
            <person name="Schmutz J."/>
            <person name="Rabbi I.Y."/>
            <person name="Egesi C."/>
            <person name="Nauluvula P."/>
            <person name="Lebot V."/>
            <person name="Ndunguru J."/>
            <person name="Mkamilo G."/>
            <person name="Bart R.S."/>
            <person name="Setter T.L."/>
            <person name="Gleadow R.M."/>
            <person name="Kulakow P."/>
            <person name="Ferguson M.E."/>
            <person name="Rounsley S."/>
            <person name="Rokhsar D.S."/>
        </authorList>
    </citation>
    <scope>NUCLEOTIDE SEQUENCE [LARGE SCALE GENOMIC DNA]</scope>
    <source>
        <strain evidence="19">cv. AM560-2</strain>
    </source>
</reference>
<dbReference type="InterPro" id="IPR036852">
    <property type="entry name" value="Peptidase_S8/S53_dom_sf"/>
</dbReference>
<keyword evidence="6 12" id="KW-0645">Protease</keyword>
<dbReference type="GO" id="GO:0009609">
    <property type="term" value="P:response to symbiotic bacterium"/>
    <property type="evidence" value="ECO:0007669"/>
    <property type="project" value="UniProtKB-ARBA"/>
</dbReference>
<evidence type="ECO:0000256" key="9">
    <source>
        <dbReference type="ARBA" id="ARBA00022825"/>
    </source>
</evidence>
<sequence length="753" mass="82097">MVAMANTLFYALFILSTLTLLTTTAKKTYIVHMNRLSKPHSYATHHDWYQSLTTSDSILYTYTTAFHGFAAYLSPQEADSLRNMDYVLNVFEDTVYSVQTTRTPRFLGLDSNFGLIDDAREFQEIEQASQDVIVGVLDTGVWPESKSFDDTGLPEVPKRWKGKCDSTPDFNPALCNRKLIGARYFVEAHKRREPEWSHILSPRDYMGHGTHTATTIAGSPVANASMFGLARGTARGVAVRARVASYKVCWTSCLGADILAGIDTAIVDGVDVLSISMGGDGDQADPYYRDPIAIGGFRAMQLGIFVSCSAGNSGPRESSVGNVAPWIMTVGASSIDRDFPAYVLLGNKRIYRGISLYSGRKLGNEPVGLVYHKGKNSSSNFCLAGTLEPAVVHGKVVICDKGRNRRTEKGVVVLKAGGVGMILVDTVAMKELTADSHLVPTVGVGKKVGNLIKKYVKTGRNPTVVLGFRGMVVDVRPSPMVASFSSRGPNPITPEILKPDVIGPGVNILAAWPEVASPTHLEEDRRITKFNIVSGTSMSCPHVSGIVALLKAAHPSWSPSAIRSALMTTAYTLDNTNSSIKDSATLASANPWESGSGHVDPKKAFSPGLIYDISTEDYTKFLCSLNYPLDIIREVSLNPNLTCLKKFTDLGNFNYPSFSVLFGNKTMVQYTREVTNVGVAKCTYEVAVSAPSAVAVRVKPRKLVFKDVGEKLKYRVTFMGKRNRKPTGKAAFGSISWRYGQYMVRSPVAFTWI</sequence>
<evidence type="ECO:0008006" key="20">
    <source>
        <dbReference type="Google" id="ProtNLM"/>
    </source>
</evidence>
<evidence type="ECO:0000256" key="2">
    <source>
        <dbReference type="ARBA" id="ARBA00004271"/>
    </source>
</evidence>
<dbReference type="Proteomes" id="UP000091857">
    <property type="component" value="Chromosome 6"/>
</dbReference>
<keyword evidence="10" id="KW-0325">Glycoprotein</keyword>
<dbReference type="Pfam" id="PF17766">
    <property type="entry name" value="fn3_6"/>
    <property type="match status" value="1"/>
</dbReference>
<dbReference type="GO" id="GO:0004252">
    <property type="term" value="F:serine-type endopeptidase activity"/>
    <property type="evidence" value="ECO:0000318"/>
    <property type="project" value="GO_Central"/>
</dbReference>
<feature type="active site" description="Charge relay system" evidence="11 12">
    <location>
        <position position="537"/>
    </location>
</feature>
<feature type="active site" description="Charge relay system" evidence="11 12">
    <location>
        <position position="208"/>
    </location>
</feature>
<keyword evidence="4" id="KW-0052">Apoplast</keyword>
<dbReference type="GO" id="GO:0006508">
    <property type="term" value="P:proteolysis"/>
    <property type="evidence" value="ECO:0007669"/>
    <property type="project" value="UniProtKB-KW"/>
</dbReference>
<dbReference type="InterPro" id="IPR023828">
    <property type="entry name" value="Peptidase_S8_Ser-AS"/>
</dbReference>
<dbReference type="SUPFAM" id="SSF54897">
    <property type="entry name" value="Protease propeptides/inhibitors"/>
    <property type="match status" value="1"/>
</dbReference>
<dbReference type="GO" id="GO:0048046">
    <property type="term" value="C:apoplast"/>
    <property type="evidence" value="ECO:0007669"/>
    <property type="project" value="UniProtKB-SubCell"/>
</dbReference>
<dbReference type="InterPro" id="IPR000209">
    <property type="entry name" value="Peptidase_S8/S53_dom"/>
</dbReference>
<dbReference type="OrthoDB" id="206201at2759"/>
<evidence type="ECO:0000256" key="13">
    <source>
        <dbReference type="SAM" id="SignalP"/>
    </source>
</evidence>
<evidence type="ECO:0000256" key="8">
    <source>
        <dbReference type="ARBA" id="ARBA00022801"/>
    </source>
</evidence>
<dbReference type="Pfam" id="PF05922">
    <property type="entry name" value="Inhibitor_I9"/>
    <property type="match status" value="1"/>
</dbReference>
<dbReference type="GO" id="GO:0005576">
    <property type="term" value="C:extracellular region"/>
    <property type="evidence" value="ECO:0000318"/>
    <property type="project" value="GO_Central"/>
</dbReference>
<feature type="signal peptide" evidence="13">
    <location>
        <begin position="1"/>
        <end position="25"/>
    </location>
</feature>
<evidence type="ECO:0000256" key="4">
    <source>
        <dbReference type="ARBA" id="ARBA00022523"/>
    </source>
</evidence>
<dbReference type="InterPro" id="IPR037045">
    <property type="entry name" value="S8pro/Inhibitor_I9_sf"/>
</dbReference>
<dbReference type="Gene3D" id="3.50.30.30">
    <property type="match status" value="1"/>
</dbReference>
<feature type="domain" description="PA" evidence="15">
    <location>
        <begin position="378"/>
        <end position="451"/>
    </location>
</feature>
<keyword evidence="5" id="KW-0964">Secreted</keyword>
<dbReference type="InterPro" id="IPR034197">
    <property type="entry name" value="Peptidases_S8_3"/>
</dbReference>
<dbReference type="EMBL" id="CM004392">
    <property type="protein sequence ID" value="OAY46611.1"/>
    <property type="molecule type" value="Genomic_DNA"/>
</dbReference>
<dbReference type="Gramene" id="Manes.06G013300.1.v8.1">
    <property type="protein sequence ID" value="Manes.06G013300.1.v8.1.CDS"/>
    <property type="gene ID" value="Manes.06G013300.v8.1"/>
</dbReference>
<evidence type="ECO:0000256" key="12">
    <source>
        <dbReference type="PROSITE-ProRule" id="PRU01240"/>
    </source>
</evidence>
<evidence type="ECO:0000313" key="19">
    <source>
        <dbReference type="Proteomes" id="UP000091857"/>
    </source>
</evidence>
<evidence type="ECO:0000259" key="17">
    <source>
        <dbReference type="Pfam" id="PF17766"/>
    </source>
</evidence>
<gene>
    <name evidence="18" type="ORF">MANES_06G013300v8</name>
</gene>
<dbReference type="PANTHER" id="PTHR10795">
    <property type="entry name" value="PROPROTEIN CONVERTASE SUBTILISIN/KEXIN"/>
    <property type="match status" value="1"/>
</dbReference>
<evidence type="ECO:0000256" key="7">
    <source>
        <dbReference type="ARBA" id="ARBA00022729"/>
    </source>
</evidence>
<dbReference type="FunFam" id="3.50.30.30:FF:000005">
    <property type="entry name" value="subtilisin-like protease SBT1.5"/>
    <property type="match status" value="1"/>
</dbReference>
<dbReference type="PROSITE" id="PS51892">
    <property type="entry name" value="SUBTILASE"/>
    <property type="match status" value="1"/>
</dbReference>
<keyword evidence="8 12" id="KW-0378">Hydrolase</keyword>
<dbReference type="Pfam" id="PF02225">
    <property type="entry name" value="PA"/>
    <property type="match status" value="1"/>
</dbReference>
<dbReference type="InterPro" id="IPR010259">
    <property type="entry name" value="S8pro/Inhibitor_I9"/>
</dbReference>
<evidence type="ECO:0000256" key="10">
    <source>
        <dbReference type="ARBA" id="ARBA00023180"/>
    </source>
</evidence>
<dbReference type="GO" id="GO:0048731">
    <property type="term" value="P:system development"/>
    <property type="evidence" value="ECO:0007669"/>
    <property type="project" value="UniProtKB-ARBA"/>
</dbReference>
<comment type="similarity">
    <text evidence="3 12">Belongs to the peptidase S8 family.</text>
</comment>
<keyword evidence="19" id="KW-1185">Reference proteome</keyword>
<dbReference type="Pfam" id="PF00082">
    <property type="entry name" value="Peptidase_S8"/>
    <property type="match status" value="1"/>
</dbReference>
<feature type="active site" description="Charge relay system" evidence="11 12">
    <location>
        <position position="138"/>
    </location>
</feature>
<dbReference type="AlphaFoldDB" id="A0A2C9VLU6"/>
<feature type="domain" description="Subtilisin-like protease fibronectin type-III" evidence="17">
    <location>
        <begin position="652"/>
        <end position="749"/>
    </location>
</feature>
<evidence type="ECO:0000256" key="5">
    <source>
        <dbReference type="ARBA" id="ARBA00022525"/>
    </source>
</evidence>
<dbReference type="InterPro" id="IPR003137">
    <property type="entry name" value="PA_domain"/>
</dbReference>
<dbReference type="InterPro" id="IPR041469">
    <property type="entry name" value="Subtilisin-like_FN3"/>
</dbReference>
<organism evidence="18 19">
    <name type="scientific">Manihot esculenta</name>
    <name type="common">Cassava</name>
    <name type="synonym">Jatropha manihot</name>
    <dbReference type="NCBI Taxonomy" id="3983"/>
    <lineage>
        <taxon>Eukaryota</taxon>
        <taxon>Viridiplantae</taxon>
        <taxon>Streptophyta</taxon>
        <taxon>Embryophyta</taxon>
        <taxon>Tracheophyta</taxon>
        <taxon>Spermatophyta</taxon>
        <taxon>Magnoliopsida</taxon>
        <taxon>eudicotyledons</taxon>
        <taxon>Gunneridae</taxon>
        <taxon>Pentapetalae</taxon>
        <taxon>rosids</taxon>
        <taxon>fabids</taxon>
        <taxon>Malpighiales</taxon>
        <taxon>Euphorbiaceae</taxon>
        <taxon>Crotonoideae</taxon>
        <taxon>Manihoteae</taxon>
        <taxon>Manihot</taxon>
    </lineage>
</organism>
<dbReference type="CDD" id="cd02120">
    <property type="entry name" value="PA_subtilisin_like"/>
    <property type="match status" value="1"/>
</dbReference>
<proteinExistence type="inferred from homology"/>